<comment type="caution">
    <text evidence="3">The sequence shown here is derived from an EMBL/GenBank/DDBJ whole genome shotgun (WGS) entry which is preliminary data.</text>
</comment>
<accession>A0A179S8H2</accession>
<evidence type="ECO:0000313" key="3">
    <source>
        <dbReference type="EMBL" id="OAS22002.1"/>
    </source>
</evidence>
<evidence type="ECO:0000313" key="4">
    <source>
        <dbReference type="Proteomes" id="UP000078316"/>
    </source>
</evidence>
<dbReference type="AlphaFoldDB" id="A0A179S8H2"/>
<dbReference type="Pfam" id="PF03808">
    <property type="entry name" value="Glyco_tran_WecG"/>
    <property type="match status" value="1"/>
</dbReference>
<reference evidence="3 4" key="1">
    <citation type="submission" date="2016-04" db="EMBL/GenBank/DDBJ databases">
        <authorList>
            <person name="Evans L.H."/>
            <person name="Alamgir A."/>
            <person name="Owens N."/>
            <person name="Weber N.D."/>
            <person name="Virtaneva K."/>
            <person name="Barbian K."/>
            <person name="Babar A."/>
            <person name="Rosenke K."/>
        </authorList>
    </citation>
    <scope>NUCLEOTIDE SEQUENCE [LARGE SCALE GENOMIC DNA]</scope>
    <source>
        <strain evidence="3 4">PMB02</strain>
    </source>
</reference>
<dbReference type="PANTHER" id="PTHR34136:SF1">
    <property type="entry name" value="UDP-N-ACETYL-D-MANNOSAMINURONIC ACID TRANSFERASE"/>
    <property type="match status" value="1"/>
</dbReference>
<evidence type="ECO:0000256" key="1">
    <source>
        <dbReference type="ARBA" id="ARBA00022676"/>
    </source>
</evidence>
<dbReference type="EMBL" id="LWHQ01000040">
    <property type="protein sequence ID" value="OAS22002.1"/>
    <property type="molecule type" value="Genomic_DNA"/>
</dbReference>
<dbReference type="PANTHER" id="PTHR34136">
    <property type="match status" value="1"/>
</dbReference>
<gene>
    <name evidence="3" type="ORF">A5481_20520</name>
</gene>
<dbReference type="GO" id="GO:0016758">
    <property type="term" value="F:hexosyltransferase activity"/>
    <property type="evidence" value="ECO:0007669"/>
    <property type="project" value="TreeGrafter"/>
</dbReference>
<protein>
    <recommendedName>
        <fullName evidence="5">Glycosyl transferase</fullName>
    </recommendedName>
</protein>
<dbReference type="CDD" id="cd06533">
    <property type="entry name" value="Glyco_transf_WecG_TagA"/>
    <property type="match status" value="1"/>
</dbReference>
<dbReference type="Proteomes" id="UP000078316">
    <property type="component" value="Unassembled WGS sequence"/>
</dbReference>
<name>A0A179S8H2_9HYPH</name>
<keyword evidence="1" id="KW-0328">Glycosyltransferase</keyword>
<dbReference type="InterPro" id="IPR004629">
    <property type="entry name" value="WecG_TagA_CpsF"/>
</dbReference>
<dbReference type="STRING" id="427683.A5481_20520"/>
<dbReference type="RefSeq" id="WP_064504260.1">
    <property type="nucleotide sequence ID" value="NZ_LWHQ01000040.1"/>
</dbReference>
<organism evidence="3 4">
    <name type="scientific">Methylobacterium platani</name>
    <dbReference type="NCBI Taxonomy" id="427683"/>
    <lineage>
        <taxon>Bacteria</taxon>
        <taxon>Pseudomonadati</taxon>
        <taxon>Pseudomonadota</taxon>
        <taxon>Alphaproteobacteria</taxon>
        <taxon>Hyphomicrobiales</taxon>
        <taxon>Methylobacteriaceae</taxon>
        <taxon>Methylobacterium</taxon>
    </lineage>
</organism>
<sequence>MPTLADKAPTCVVRGLSFDALATALVRGRATVFTLNMMHLRLLAQNPEFRESYRRASIVTLDSNLLNTCFLRRRMTVATGSDLVRRLAAGRSLHDRSVLVIGNVTAEEAGSVMASRRLEVVRPPFGFIRDPAAVEEVIARVREAAPDVVFIAVGAPQSELLALRLRRAGISAPSILCCGAAFEFILGKQNRSPAWVTRTGLEWAWRLAGNPRRLAGRYASDAGFMLSMLGPLTRLARSGALKVGGLQLQFRQEAELGKGGLGRGALGAG</sequence>
<proteinExistence type="predicted"/>
<evidence type="ECO:0008006" key="5">
    <source>
        <dbReference type="Google" id="ProtNLM"/>
    </source>
</evidence>
<keyword evidence="2" id="KW-0808">Transferase</keyword>
<evidence type="ECO:0000256" key="2">
    <source>
        <dbReference type="ARBA" id="ARBA00022679"/>
    </source>
</evidence>